<dbReference type="GeneID" id="59335436"/>
<reference evidence="3 4" key="1">
    <citation type="journal article" date="2020" name="Genomics">
        <title>Complete, high-quality genomes from long-read metagenomic sequencing of two wolf lichen thalli reveals enigmatic genome architecture.</title>
        <authorList>
            <person name="McKenzie S.K."/>
            <person name="Walston R.F."/>
            <person name="Allen J.L."/>
        </authorList>
    </citation>
    <scope>NUCLEOTIDE SEQUENCE [LARGE SCALE GENOMIC DNA]</scope>
    <source>
        <strain evidence="3">WasteWater1</strain>
    </source>
</reference>
<dbReference type="EMBL" id="JACCJB010000003">
    <property type="protein sequence ID" value="KAF6228924.1"/>
    <property type="molecule type" value="Genomic_DNA"/>
</dbReference>
<dbReference type="PANTHER" id="PTHR43522">
    <property type="entry name" value="TRANSKETOLASE"/>
    <property type="match status" value="1"/>
</dbReference>
<dbReference type="SMART" id="SM00861">
    <property type="entry name" value="Transket_pyr"/>
    <property type="match status" value="1"/>
</dbReference>
<dbReference type="InterPro" id="IPR020826">
    <property type="entry name" value="Transketolase_BS"/>
</dbReference>
<organism evidence="3 4">
    <name type="scientific">Letharia lupina</name>
    <dbReference type="NCBI Taxonomy" id="560253"/>
    <lineage>
        <taxon>Eukaryota</taxon>
        <taxon>Fungi</taxon>
        <taxon>Dikarya</taxon>
        <taxon>Ascomycota</taxon>
        <taxon>Pezizomycotina</taxon>
        <taxon>Lecanoromycetes</taxon>
        <taxon>OSLEUM clade</taxon>
        <taxon>Lecanoromycetidae</taxon>
        <taxon>Lecanorales</taxon>
        <taxon>Lecanorineae</taxon>
        <taxon>Parmeliaceae</taxon>
        <taxon>Letharia</taxon>
    </lineage>
</organism>
<evidence type="ECO:0000259" key="2">
    <source>
        <dbReference type="SMART" id="SM00861"/>
    </source>
</evidence>
<dbReference type="PROSITE" id="PS00802">
    <property type="entry name" value="TRANSKETOLASE_2"/>
    <property type="match status" value="1"/>
</dbReference>
<dbReference type="GO" id="GO:0004802">
    <property type="term" value="F:transketolase activity"/>
    <property type="evidence" value="ECO:0007669"/>
    <property type="project" value="TreeGrafter"/>
</dbReference>
<evidence type="ECO:0000313" key="4">
    <source>
        <dbReference type="Proteomes" id="UP000593566"/>
    </source>
</evidence>
<dbReference type="InterPro" id="IPR029061">
    <property type="entry name" value="THDP-binding"/>
</dbReference>
<dbReference type="Proteomes" id="UP000593566">
    <property type="component" value="Unassembled WGS sequence"/>
</dbReference>
<feature type="domain" description="Transketolase-like pyrimidine-binding" evidence="2">
    <location>
        <begin position="1"/>
        <end position="185"/>
    </location>
</feature>
<protein>
    <recommendedName>
        <fullName evidence="2">Transketolase-like pyrimidine-binding domain-containing protein</fullName>
    </recommendedName>
</protein>
<dbReference type="CDD" id="cd07033">
    <property type="entry name" value="TPP_PYR_DXS_TK_like"/>
    <property type="match status" value="1"/>
</dbReference>
<evidence type="ECO:0000256" key="1">
    <source>
        <dbReference type="ARBA" id="ARBA00001964"/>
    </source>
</evidence>
<comment type="caution">
    <text evidence="3">The sequence shown here is derived from an EMBL/GenBank/DDBJ whole genome shotgun (WGS) entry which is preliminary data.</text>
</comment>
<name>A0A8H6FI29_9LECA</name>
<dbReference type="GO" id="GO:0006098">
    <property type="term" value="P:pentose-phosphate shunt"/>
    <property type="evidence" value="ECO:0007669"/>
    <property type="project" value="TreeGrafter"/>
</dbReference>
<dbReference type="SUPFAM" id="SSF52518">
    <property type="entry name" value="Thiamin diphosphate-binding fold (THDP-binding)"/>
    <property type="match status" value="1"/>
</dbReference>
<gene>
    <name evidence="3" type="ORF">HO133_007036</name>
</gene>
<dbReference type="RefSeq" id="XP_037156566.1">
    <property type="nucleotide sequence ID" value="XM_037297931.1"/>
</dbReference>
<sequence length="199" mass="21351">MSTTQSAGLGIHGVVEQINSFIVGTADLDSSVNMIWNQKTDFQAYPAVSLKSGTHGDYGGRYIHWGVYEHPMTATSNGIAAFNPGTTIPVTSTFLRFVLYGASAIRMGALQQLRVIPVATHDSIGMGEDGPTHQPIEVAALFRVMPNMMCIRLTDSNEPAGAWKVPIEAKQTPTIISLSAQDLPQYPDMTGQEEVANGA</sequence>
<comment type="cofactor">
    <cofactor evidence="1">
        <name>thiamine diphosphate</name>
        <dbReference type="ChEBI" id="CHEBI:58937"/>
    </cofactor>
</comment>
<keyword evidence="4" id="KW-1185">Reference proteome</keyword>
<dbReference type="InterPro" id="IPR033247">
    <property type="entry name" value="Transketolase_fam"/>
</dbReference>
<dbReference type="AlphaFoldDB" id="A0A8H6FI29"/>
<dbReference type="GO" id="GO:0005634">
    <property type="term" value="C:nucleus"/>
    <property type="evidence" value="ECO:0007669"/>
    <property type="project" value="TreeGrafter"/>
</dbReference>
<evidence type="ECO:0000313" key="3">
    <source>
        <dbReference type="EMBL" id="KAF6228924.1"/>
    </source>
</evidence>
<dbReference type="Pfam" id="PF02779">
    <property type="entry name" value="Transket_pyr"/>
    <property type="match status" value="1"/>
</dbReference>
<proteinExistence type="predicted"/>
<dbReference type="GO" id="GO:0005829">
    <property type="term" value="C:cytosol"/>
    <property type="evidence" value="ECO:0007669"/>
    <property type="project" value="TreeGrafter"/>
</dbReference>
<dbReference type="InterPro" id="IPR005475">
    <property type="entry name" value="Transketolase-like_Pyr-bd"/>
</dbReference>
<accession>A0A8H6FI29</accession>
<dbReference type="PANTHER" id="PTHR43522:SF6">
    <property type="entry name" value="TRANSKETOLASE-LIKE PYRIMIDINE-BINDING DOMAIN-CONTAINING PROTEIN-RELATED"/>
    <property type="match status" value="1"/>
</dbReference>
<dbReference type="Gene3D" id="3.40.50.970">
    <property type="match status" value="1"/>
</dbReference>